<dbReference type="RefSeq" id="YP_001029352.1">
    <property type="nucleotide sequence ID" value="NC_008853.1"/>
</dbReference>
<dbReference type="EMBL" id="AB289920">
    <property type="protein sequence ID" value="BAF45480.1"/>
    <property type="molecule type" value="Genomic_DNA"/>
</dbReference>
<evidence type="ECO:0000313" key="2">
    <source>
        <dbReference type="EMBL" id="BAF45480.1"/>
    </source>
</evidence>
<name>A2PZQ8_9VIRU</name>
<keyword evidence="1" id="KW-0472">Membrane</keyword>
<feature type="transmembrane region" description="Helical" evidence="1">
    <location>
        <begin position="85"/>
        <end position="103"/>
    </location>
</feature>
<reference evidence="2 3" key="1">
    <citation type="journal article" date="2007" name="J. Virol.">
        <title>Genomic and morphological features of a banchine polydnavirus: comparison with bracoviruses and ichnoviruses.</title>
        <authorList>
            <person name="Lapointe R."/>
            <person name="Tanaka K."/>
            <person name="Barney W.E."/>
            <person name="Whitfield J.B."/>
            <person name="Banks J.C."/>
            <person name="Beliveau C."/>
            <person name="Stoltz D."/>
            <person name="Webb B.A."/>
            <person name="Cusson M."/>
        </authorList>
    </citation>
    <scope>NUCLEOTIDE SEQUENCE [LARGE SCALE GENOMIC DNA]</scope>
</reference>
<dbReference type="KEGG" id="vg:5179540"/>
<accession>A2PZQ8</accession>
<dbReference type="GeneID" id="5179540"/>
<dbReference type="Proteomes" id="UP000203987">
    <property type="component" value="Genome"/>
</dbReference>
<protein>
    <submittedName>
        <fullName evidence="2">GfV-B8-ORF1</fullName>
    </submittedName>
</protein>
<sequence>MDEVIIDTKSERLTKRQEETIKGYDLLNIFNSNDEQWDPIICYSSKKKIFKTFEDVHCEKRMKLITVFNTENACSGDNAKIRSLWFWRILSLFLAIIIAVVYINTSPPVYHVYHRYHKKKFYDYILFFYCDHLPNYLTRSMPLHRSESNLSDPRLRNHVF</sequence>
<proteinExistence type="predicted"/>
<keyword evidence="1" id="KW-1133">Transmembrane helix</keyword>
<organism evidence="2 3">
    <name type="scientific">Ichnoviriform fumiferanae</name>
    <dbReference type="NCBI Taxonomy" id="419435"/>
    <lineage>
        <taxon>Viruses</taxon>
        <taxon>Viruses incertae sedis</taxon>
        <taxon>Polydnaviriformidae</taxon>
        <taxon>Ichnoviriform</taxon>
    </lineage>
</organism>
<evidence type="ECO:0000313" key="3">
    <source>
        <dbReference type="Proteomes" id="UP000203987"/>
    </source>
</evidence>
<evidence type="ECO:0000256" key="1">
    <source>
        <dbReference type="SAM" id="Phobius"/>
    </source>
</evidence>
<keyword evidence="1" id="KW-0812">Transmembrane</keyword>